<dbReference type="RefSeq" id="WP_248669985.1">
    <property type="nucleotide sequence ID" value="NZ_JALPRX010000158.1"/>
</dbReference>
<dbReference type="AlphaFoldDB" id="A0A9X1YF14"/>
<dbReference type="Proteomes" id="UP001139516">
    <property type="component" value="Unassembled WGS sequence"/>
</dbReference>
<evidence type="ECO:0000313" key="3">
    <source>
        <dbReference type="Proteomes" id="UP001139516"/>
    </source>
</evidence>
<evidence type="ECO:0000313" key="2">
    <source>
        <dbReference type="EMBL" id="MCK8787940.1"/>
    </source>
</evidence>
<sequence length="111" mass="11542">MEIRRLALRPATAQSSRLPVADAGGPVACTRCGGAYEHDPTLRVGCPACAAAPGQPCHSPAHGGVRQSHLSRGREALASGRMPVCGALTWDGLHAFAVPVRTPGRHDALHH</sequence>
<feature type="domain" description="DNA-binding phage zinc finger" evidence="1">
    <location>
        <begin position="39"/>
        <end position="76"/>
    </location>
</feature>
<organism evidence="2 3">
    <name type="scientific">Roseomonas acroporae</name>
    <dbReference type="NCBI Taxonomy" id="2937791"/>
    <lineage>
        <taxon>Bacteria</taxon>
        <taxon>Pseudomonadati</taxon>
        <taxon>Pseudomonadota</taxon>
        <taxon>Alphaproteobacteria</taxon>
        <taxon>Acetobacterales</taxon>
        <taxon>Roseomonadaceae</taxon>
        <taxon>Roseomonas</taxon>
    </lineage>
</organism>
<keyword evidence="3" id="KW-1185">Reference proteome</keyword>
<comment type="caution">
    <text evidence="2">The sequence shown here is derived from an EMBL/GenBank/DDBJ whole genome shotgun (WGS) entry which is preliminary data.</text>
</comment>
<dbReference type="EMBL" id="JALPRX010000158">
    <property type="protein sequence ID" value="MCK8787940.1"/>
    <property type="molecule type" value="Genomic_DNA"/>
</dbReference>
<evidence type="ECO:0000259" key="1">
    <source>
        <dbReference type="Pfam" id="PF24623"/>
    </source>
</evidence>
<gene>
    <name evidence="2" type="ORF">M0638_26650</name>
</gene>
<dbReference type="InterPro" id="IPR056911">
    <property type="entry name" value="Phage_Znf_bind_put"/>
</dbReference>
<accession>A0A9X1YF14</accession>
<protein>
    <recommendedName>
        <fullName evidence="1">DNA-binding phage zinc finger domain-containing protein</fullName>
    </recommendedName>
</protein>
<reference evidence="2" key="1">
    <citation type="submission" date="2022-04" db="EMBL/GenBank/DDBJ databases">
        <title>Roseomonas acroporae sp. nov., isolated from coral Acropora digitifera.</title>
        <authorList>
            <person name="Sun H."/>
        </authorList>
    </citation>
    <scope>NUCLEOTIDE SEQUENCE</scope>
    <source>
        <strain evidence="2">NAR14</strain>
    </source>
</reference>
<name>A0A9X1YF14_9PROT</name>
<dbReference type="Pfam" id="PF24623">
    <property type="entry name" value="Phage_zn_bind_8"/>
    <property type="match status" value="1"/>
</dbReference>
<proteinExistence type="predicted"/>